<gene>
    <name evidence="1" type="ORF">SCF082_LOCUS52108</name>
</gene>
<dbReference type="Proteomes" id="UP001642464">
    <property type="component" value="Unassembled WGS sequence"/>
</dbReference>
<proteinExistence type="predicted"/>
<evidence type="ECO:0000313" key="1">
    <source>
        <dbReference type="EMBL" id="CAK9112394.1"/>
    </source>
</evidence>
<comment type="caution">
    <text evidence="1">The sequence shown here is derived from an EMBL/GenBank/DDBJ whole genome shotgun (WGS) entry which is preliminary data.</text>
</comment>
<accession>A0ABP0SJ54</accession>
<name>A0ABP0SJ54_9DINO</name>
<reference evidence="1 2" key="1">
    <citation type="submission" date="2024-02" db="EMBL/GenBank/DDBJ databases">
        <authorList>
            <person name="Chen Y."/>
            <person name="Shah S."/>
            <person name="Dougan E. K."/>
            <person name="Thang M."/>
            <person name="Chan C."/>
        </authorList>
    </citation>
    <scope>NUCLEOTIDE SEQUENCE [LARGE SCALE GENOMIC DNA]</scope>
</reference>
<sequence>MVAPHKKRKDLGVSEAVVAKWNEGPDAKNLMAQVLAKVNFDRESFLRSIETLVRRERTTELIIDEAWYSEYEMEHDLKWSKYFG</sequence>
<dbReference type="EMBL" id="CAXAMM010043939">
    <property type="protein sequence ID" value="CAK9112394.1"/>
    <property type="molecule type" value="Genomic_DNA"/>
</dbReference>
<evidence type="ECO:0000313" key="2">
    <source>
        <dbReference type="Proteomes" id="UP001642464"/>
    </source>
</evidence>
<organism evidence="1 2">
    <name type="scientific">Durusdinium trenchii</name>
    <dbReference type="NCBI Taxonomy" id="1381693"/>
    <lineage>
        <taxon>Eukaryota</taxon>
        <taxon>Sar</taxon>
        <taxon>Alveolata</taxon>
        <taxon>Dinophyceae</taxon>
        <taxon>Suessiales</taxon>
        <taxon>Symbiodiniaceae</taxon>
        <taxon>Durusdinium</taxon>
    </lineage>
</organism>
<keyword evidence="2" id="KW-1185">Reference proteome</keyword>
<protein>
    <submittedName>
        <fullName evidence="1">Uncharacterized protein</fullName>
    </submittedName>
</protein>